<dbReference type="InterPro" id="IPR052524">
    <property type="entry name" value="MFS_Cyanate_Porter"/>
</dbReference>
<evidence type="ECO:0000256" key="4">
    <source>
        <dbReference type="ARBA" id="ARBA00022989"/>
    </source>
</evidence>
<feature type="transmembrane region" description="Helical" evidence="6">
    <location>
        <begin position="198"/>
        <end position="220"/>
    </location>
</feature>
<dbReference type="PANTHER" id="PTHR23523:SF2">
    <property type="entry name" value="2-NITROIMIDAZOLE TRANSPORTER"/>
    <property type="match status" value="1"/>
</dbReference>
<comment type="subcellular location">
    <subcellularLocation>
        <location evidence="1">Cell membrane</location>
        <topology evidence="1">Multi-pass membrane protein</topology>
    </subcellularLocation>
</comment>
<feature type="transmembrane region" description="Helical" evidence="6">
    <location>
        <begin position="283"/>
        <end position="305"/>
    </location>
</feature>
<dbReference type="InterPro" id="IPR011701">
    <property type="entry name" value="MFS"/>
</dbReference>
<feature type="transmembrane region" description="Helical" evidence="6">
    <location>
        <begin position="38"/>
        <end position="59"/>
    </location>
</feature>
<dbReference type="OrthoDB" id="9797740at2"/>
<evidence type="ECO:0000256" key="3">
    <source>
        <dbReference type="ARBA" id="ARBA00022692"/>
    </source>
</evidence>
<dbReference type="AlphaFoldDB" id="A0A1Z5IHM1"/>
<keyword evidence="2" id="KW-0813">Transport</keyword>
<dbReference type="PROSITE" id="PS50850">
    <property type="entry name" value="MFS"/>
    <property type="match status" value="1"/>
</dbReference>
<evidence type="ECO:0000256" key="6">
    <source>
        <dbReference type="SAM" id="Phobius"/>
    </source>
</evidence>
<evidence type="ECO:0000313" key="9">
    <source>
        <dbReference type="Proteomes" id="UP000198402"/>
    </source>
</evidence>
<dbReference type="Proteomes" id="UP000198402">
    <property type="component" value="Unassembled WGS sequence"/>
</dbReference>
<proteinExistence type="predicted"/>
<feature type="transmembrane region" description="Helical" evidence="6">
    <location>
        <begin position="325"/>
        <end position="343"/>
    </location>
</feature>
<name>A0A1Z5IHM1_9LACO</name>
<feature type="transmembrane region" description="Helical" evidence="6">
    <location>
        <begin position="349"/>
        <end position="369"/>
    </location>
</feature>
<keyword evidence="4 6" id="KW-1133">Transmembrane helix</keyword>
<gene>
    <name evidence="8" type="primary">cynX</name>
    <name evidence="8" type="ORF">IWT126_01293</name>
</gene>
<evidence type="ECO:0000256" key="1">
    <source>
        <dbReference type="ARBA" id="ARBA00004651"/>
    </source>
</evidence>
<dbReference type="GO" id="GO:0005886">
    <property type="term" value="C:plasma membrane"/>
    <property type="evidence" value="ECO:0007669"/>
    <property type="project" value="UniProtKB-SubCell"/>
</dbReference>
<sequence>MSHKNVLLLMVTAANLRLSVTAVTPLFALIRRGLHVNSVITSLLVTLPLICFALGALFAPQLIHQFGLKHTLISVDSLLLLGNMLRPFGQVQLVLGTLMIGIAIAILNVAVPTLIAHFPLSQATHLTSQYAVMMNLVAAIATVLVMPLAQLFNWQTVLGGFGLPALLALLAALLIPQEQSQPVNVVKSPSQSVWSDPVSLRLALFMGLQSLIFYSLIAWLPTLFQAQGASAAEAGTLLSVFQFVGIPAGLLLNHFVNFKRLLLILLLGYLIGELNFGGGQLGWWLAAISLGFTCSLIFSLALTLIATSSDDPEIVTKRSGFAQSAGYGLAAIGPVILGTVHHLSGSWTLVLGLIASLMLVTILVGWVVIDRQ</sequence>
<evidence type="ECO:0000313" key="8">
    <source>
        <dbReference type="EMBL" id="GAX01267.1"/>
    </source>
</evidence>
<dbReference type="STRING" id="1302250.GCA_001313225_01647"/>
<reference evidence="8 9" key="1">
    <citation type="submission" date="2015-11" db="EMBL/GenBank/DDBJ databases">
        <title>Draft genome sequences of new species of the genus Lactobacillus isolated from orchardgrass silage.</title>
        <authorList>
            <person name="Tohno M."/>
            <person name="Tanizawa Y."/>
            <person name="Arita M."/>
        </authorList>
    </citation>
    <scope>NUCLEOTIDE SEQUENCE [LARGE SCALE GENOMIC DNA]</scope>
    <source>
        <strain evidence="8 9">IWT126</strain>
    </source>
</reference>
<protein>
    <submittedName>
        <fullName evidence="8">Cyanate permease</fullName>
    </submittedName>
</protein>
<dbReference type="InterPro" id="IPR036259">
    <property type="entry name" value="MFS_trans_sf"/>
</dbReference>
<keyword evidence="9" id="KW-1185">Reference proteome</keyword>
<dbReference type="PANTHER" id="PTHR23523">
    <property type="match status" value="1"/>
</dbReference>
<feature type="domain" description="Major facilitator superfamily (MFS) profile" evidence="7">
    <location>
        <begin position="5"/>
        <end position="372"/>
    </location>
</feature>
<accession>A0A1Z5IHM1</accession>
<evidence type="ECO:0000259" key="7">
    <source>
        <dbReference type="PROSITE" id="PS50850"/>
    </source>
</evidence>
<organism evidence="8 9">
    <name type="scientific">Secundilactobacillus silagei JCM 19001</name>
    <dbReference type="NCBI Taxonomy" id="1302250"/>
    <lineage>
        <taxon>Bacteria</taxon>
        <taxon>Bacillati</taxon>
        <taxon>Bacillota</taxon>
        <taxon>Bacilli</taxon>
        <taxon>Lactobacillales</taxon>
        <taxon>Lactobacillaceae</taxon>
        <taxon>Secundilactobacillus</taxon>
    </lineage>
</organism>
<comment type="caution">
    <text evidence="8">The sequence shown here is derived from an EMBL/GenBank/DDBJ whole genome shotgun (WGS) entry which is preliminary data.</text>
</comment>
<dbReference type="RefSeq" id="WP_054654935.1">
    <property type="nucleotide sequence ID" value="NZ_BBFL01000007.1"/>
</dbReference>
<feature type="transmembrane region" description="Helical" evidence="6">
    <location>
        <begin position="130"/>
        <end position="152"/>
    </location>
</feature>
<feature type="transmembrane region" description="Helical" evidence="6">
    <location>
        <begin position="91"/>
        <end position="118"/>
    </location>
</feature>
<dbReference type="EMBL" id="BCMG01000005">
    <property type="protein sequence ID" value="GAX01267.1"/>
    <property type="molecule type" value="Genomic_DNA"/>
</dbReference>
<dbReference type="Pfam" id="PF07690">
    <property type="entry name" value="MFS_1"/>
    <property type="match status" value="1"/>
</dbReference>
<evidence type="ECO:0000256" key="2">
    <source>
        <dbReference type="ARBA" id="ARBA00022448"/>
    </source>
</evidence>
<keyword evidence="3 6" id="KW-0812">Transmembrane</keyword>
<dbReference type="GO" id="GO:0022857">
    <property type="term" value="F:transmembrane transporter activity"/>
    <property type="evidence" value="ECO:0007669"/>
    <property type="project" value="InterPro"/>
</dbReference>
<dbReference type="InterPro" id="IPR020846">
    <property type="entry name" value="MFS_dom"/>
</dbReference>
<evidence type="ECO:0000256" key="5">
    <source>
        <dbReference type="ARBA" id="ARBA00023136"/>
    </source>
</evidence>
<dbReference type="SUPFAM" id="SSF103473">
    <property type="entry name" value="MFS general substrate transporter"/>
    <property type="match status" value="1"/>
</dbReference>
<feature type="transmembrane region" description="Helical" evidence="6">
    <location>
        <begin position="158"/>
        <end position="177"/>
    </location>
</feature>
<keyword evidence="5 6" id="KW-0472">Membrane</keyword>
<feature type="transmembrane region" description="Helical" evidence="6">
    <location>
        <begin position="232"/>
        <end position="252"/>
    </location>
</feature>
<dbReference type="Gene3D" id="1.20.1250.20">
    <property type="entry name" value="MFS general substrate transporter like domains"/>
    <property type="match status" value="1"/>
</dbReference>